<proteinExistence type="predicted"/>
<organism evidence="1 2">
    <name type="scientific">Racocetra persica</name>
    <dbReference type="NCBI Taxonomy" id="160502"/>
    <lineage>
        <taxon>Eukaryota</taxon>
        <taxon>Fungi</taxon>
        <taxon>Fungi incertae sedis</taxon>
        <taxon>Mucoromycota</taxon>
        <taxon>Glomeromycotina</taxon>
        <taxon>Glomeromycetes</taxon>
        <taxon>Diversisporales</taxon>
        <taxon>Gigasporaceae</taxon>
        <taxon>Racocetra</taxon>
    </lineage>
</organism>
<name>A0ACA9R9I1_9GLOM</name>
<evidence type="ECO:0000313" key="1">
    <source>
        <dbReference type="EMBL" id="CAG8782759.1"/>
    </source>
</evidence>
<sequence length="560" mass="64962">NCPKVKELYCYNNQLTSLDVSQIKDSLRVFSYRHNKFLPEEQAKLDDLLLPESSTKTPPNIPAQERLDRRYSQEERVNVTELDISGLGLTGELDLTEFVNLEKLDCSDNQLTGLDLRNCEKLEILDSSCNEINELSVDDNLELVQLLCFNNNLEELNVKSNEKLKTLICSQNELTELSVNPEINFLDCSNNLLENLELGECLELQTLRFHNNYIFYIDLENCQQLEHVYCYGNQLQEISVKNLKNLKELYCAHQMDDTMDEEFEDHLTLRKLCLQGCHSLEELDCAENRINEIDISNLKSLRFVSCRENHYSLRKESNADCFLKVVGCENLEYLDCTRNYFLESLDFSGCKKLRVLLASKCRIKDIKFDKEGYESINELDISNNNLGNLNLDEVLQNFPNLEKLSYDLLKLNEKELEGVPDELKEKLLELINKKQEEKFADELRKEGLHIPGDELPRKRKKQNPSPTQEPPELPTPQDIPTTLNNEPESDYKKLYDELLTEVEKLKNSSGDQQAKEIAEIREKIINSSLSESDKQKLLRMLEQQTRTTSKYQPKPTSYTP</sequence>
<accession>A0ACA9R9I1</accession>
<comment type="caution">
    <text evidence="1">The sequence shown here is derived from an EMBL/GenBank/DDBJ whole genome shotgun (WGS) entry which is preliminary data.</text>
</comment>
<protein>
    <submittedName>
        <fullName evidence="1">9163_t:CDS:1</fullName>
    </submittedName>
</protein>
<feature type="non-terminal residue" evidence="1">
    <location>
        <position position="1"/>
    </location>
</feature>
<dbReference type="Proteomes" id="UP000789920">
    <property type="component" value="Unassembled WGS sequence"/>
</dbReference>
<evidence type="ECO:0000313" key="2">
    <source>
        <dbReference type="Proteomes" id="UP000789920"/>
    </source>
</evidence>
<reference evidence="1" key="1">
    <citation type="submission" date="2021-06" db="EMBL/GenBank/DDBJ databases">
        <authorList>
            <person name="Kallberg Y."/>
            <person name="Tangrot J."/>
            <person name="Rosling A."/>
        </authorList>
    </citation>
    <scope>NUCLEOTIDE SEQUENCE</scope>
    <source>
        <strain evidence="1">MA461A</strain>
    </source>
</reference>
<dbReference type="EMBL" id="CAJVQC010046266">
    <property type="protein sequence ID" value="CAG8782759.1"/>
    <property type="molecule type" value="Genomic_DNA"/>
</dbReference>
<keyword evidence="2" id="KW-1185">Reference proteome</keyword>
<gene>
    <name evidence="1" type="ORF">RPERSI_LOCUS17846</name>
</gene>